<reference evidence="1 2" key="1">
    <citation type="submission" date="2019-03" db="EMBL/GenBank/DDBJ databases">
        <title>Genomic Encyclopedia of Type Strains, Phase IV (KMG-IV): sequencing the most valuable type-strain genomes for metagenomic binning, comparative biology and taxonomic classification.</title>
        <authorList>
            <person name="Goeker M."/>
        </authorList>
    </citation>
    <scope>NUCLEOTIDE SEQUENCE [LARGE SCALE GENOMIC DNA]</scope>
    <source>
        <strain evidence="1 2">DSM 45765</strain>
    </source>
</reference>
<sequence>MIITEPDYYICCLWLIQLDGPAELSVEPRRRLATSAT</sequence>
<proteinExistence type="predicted"/>
<accession>A0A4R2R3W9</accession>
<organism evidence="1 2">
    <name type="scientific">Tamaricihabitans halophyticus</name>
    <dbReference type="NCBI Taxonomy" id="1262583"/>
    <lineage>
        <taxon>Bacteria</taxon>
        <taxon>Bacillati</taxon>
        <taxon>Actinomycetota</taxon>
        <taxon>Actinomycetes</taxon>
        <taxon>Pseudonocardiales</taxon>
        <taxon>Pseudonocardiaceae</taxon>
        <taxon>Tamaricihabitans</taxon>
    </lineage>
</organism>
<dbReference type="Proteomes" id="UP000294911">
    <property type="component" value="Unassembled WGS sequence"/>
</dbReference>
<dbReference type="EMBL" id="SLXQ01000001">
    <property type="protein sequence ID" value="TCP57550.1"/>
    <property type="molecule type" value="Genomic_DNA"/>
</dbReference>
<protein>
    <submittedName>
        <fullName evidence="1">Uncharacterized protein</fullName>
    </submittedName>
</protein>
<dbReference type="AlphaFoldDB" id="A0A4R2R3W9"/>
<name>A0A4R2R3W9_9PSEU</name>
<comment type="caution">
    <text evidence="1">The sequence shown here is derived from an EMBL/GenBank/DDBJ whole genome shotgun (WGS) entry which is preliminary data.</text>
</comment>
<gene>
    <name evidence="1" type="ORF">EV191_1011507</name>
</gene>
<evidence type="ECO:0000313" key="1">
    <source>
        <dbReference type="EMBL" id="TCP57550.1"/>
    </source>
</evidence>
<evidence type="ECO:0000313" key="2">
    <source>
        <dbReference type="Proteomes" id="UP000294911"/>
    </source>
</evidence>
<keyword evidence="2" id="KW-1185">Reference proteome</keyword>